<protein>
    <recommendedName>
        <fullName evidence="3">isochorismate synthase</fullName>
        <ecNumber evidence="3">5.4.4.2</ecNumber>
    </recommendedName>
    <alternativeName>
        <fullName evidence="5">Isochorismate mutase</fullName>
    </alternativeName>
</protein>
<evidence type="ECO:0000256" key="5">
    <source>
        <dbReference type="ARBA" id="ARBA00041564"/>
    </source>
</evidence>
<dbReference type="PANTHER" id="PTHR42839:SF2">
    <property type="entry name" value="ISOCHORISMATE SYNTHASE ENTC"/>
    <property type="match status" value="1"/>
</dbReference>
<dbReference type="Proteomes" id="UP000199347">
    <property type="component" value="Unassembled WGS sequence"/>
</dbReference>
<dbReference type="PANTHER" id="PTHR42839">
    <property type="entry name" value="ISOCHORISMATE SYNTHASE ENTC"/>
    <property type="match status" value="1"/>
</dbReference>
<dbReference type="InterPro" id="IPR005801">
    <property type="entry name" value="ADC_synthase"/>
</dbReference>
<feature type="domain" description="Chorismate-utilising enzyme C-terminal" evidence="6">
    <location>
        <begin position="177"/>
        <end position="430"/>
    </location>
</feature>
<keyword evidence="8" id="KW-1185">Reference proteome</keyword>
<dbReference type="OrthoDB" id="9806579at2"/>
<dbReference type="RefSeq" id="WP_092809689.1">
    <property type="nucleotide sequence ID" value="NZ_FMVW01000001.1"/>
</dbReference>
<dbReference type="InterPro" id="IPR015890">
    <property type="entry name" value="Chorismate_C"/>
</dbReference>
<reference evidence="7 8" key="1">
    <citation type="submission" date="2016-10" db="EMBL/GenBank/DDBJ databases">
        <authorList>
            <person name="de Groot N.N."/>
        </authorList>
    </citation>
    <scope>NUCLEOTIDE SEQUENCE [LARGE SCALE GENOMIC DNA]</scope>
    <source>
        <strain evidence="7 8">DSM 2698</strain>
    </source>
</reference>
<comment type="similarity">
    <text evidence="2">Belongs to the isochorismate synthase family.</text>
</comment>
<dbReference type="Gene3D" id="3.60.120.10">
    <property type="entry name" value="Anthranilate synthase"/>
    <property type="match status" value="1"/>
</dbReference>
<dbReference type="AlphaFoldDB" id="A0A1G5ML49"/>
<gene>
    <name evidence="7" type="ORF">SAMN03080610_00791</name>
</gene>
<dbReference type="SUPFAM" id="SSF56322">
    <property type="entry name" value="ADC synthase"/>
    <property type="match status" value="1"/>
</dbReference>
<dbReference type="STRING" id="1120955.SAMN03080610_00791"/>
<evidence type="ECO:0000313" key="7">
    <source>
        <dbReference type="EMBL" id="SCZ25464.1"/>
    </source>
</evidence>
<comment type="catalytic activity">
    <reaction evidence="1">
        <text>chorismate = isochorismate</text>
        <dbReference type="Rhea" id="RHEA:18985"/>
        <dbReference type="ChEBI" id="CHEBI:29748"/>
        <dbReference type="ChEBI" id="CHEBI:29780"/>
        <dbReference type="EC" id="5.4.4.2"/>
    </reaction>
</comment>
<dbReference type="EC" id="5.4.4.2" evidence="3"/>
<dbReference type="InterPro" id="IPR004561">
    <property type="entry name" value="IsoChor_synthase"/>
</dbReference>
<evidence type="ECO:0000256" key="2">
    <source>
        <dbReference type="ARBA" id="ARBA00005297"/>
    </source>
</evidence>
<evidence type="ECO:0000313" key="8">
    <source>
        <dbReference type="Proteomes" id="UP000199347"/>
    </source>
</evidence>
<dbReference type="PRINTS" id="PR00095">
    <property type="entry name" value="ANTSNTHASEI"/>
</dbReference>
<organism evidence="7 8">
    <name type="scientific">Afifella marina DSM 2698</name>
    <dbReference type="NCBI Taxonomy" id="1120955"/>
    <lineage>
        <taxon>Bacteria</taxon>
        <taxon>Pseudomonadati</taxon>
        <taxon>Pseudomonadota</taxon>
        <taxon>Alphaproteobacteria</taxon>
        <taxon>Hyphomicrobiales</taxon>
        <taxon>Afifellaceae</taxon>
        <taxon>Afifella</taxon>
    </lineage>
</organism>
<keyword evidence="4" id="KW-0413">Isomerase</keyword>
<dbReference type="Pfam" id="PF00425">
    <property type="entry name" value="Chorismate_bind"/>
    <property type="match status" value="1"/>
</dbReference>
<name>A0A1G5ML49_AFIMA</name>
<proteinExistence type="inferred from homology"/>
<sequence>MNANNNGIPGFLERAIAASGETLATLAPGEVISLAIDLPGSTLARCQGFSGDCRWVSPPTGRAFYAAGKAVEGSRDALDRLLSQAGVWRRIGGAFALPLAFFTLPPATAKQDLSFFVPRVLFRREGDAWSVILSAGHDGRSPQEIAGDWLTLADSILSPAGLGGEARIEGSEATPDETTWKARVAETSAAIRHGRFDKAVLARRLALRLAEPVDPNRLVDRLAAYNAGSNIFSLPHGGGHVVAASPERLAVKKGRDILSDGLAGTARNAGAAPVDDAAESALFASAKERSEHAIVVDAIAADLEDFCETLERPSAPGFMHLSRVTHLWTPLSGRLKPGVGLLDVAERLHPTPAVSGFPRETALAWLNELGEERDGLYSGVAGWIDADGDGEAAVVLRTAFFAGREASLWAGAGIMAQSDPAAEWMETEMKLATMLDLFADK</sequence>
<dbReference type="NCBIfam" id="TIGR00543">
    <property type="entry name" value="isochor_syn"/>
    <property type="match status" value="1"/>
</dbReference>
<accession>A0A1G5ML49</accession>
<dbReference type="InterPro" id="IPR019999">
    <property type="entry name" value="Anth_synth_I-like"/>
</dbReference>
<dbReference type="GO" id="GO:0008909">
    <property type="term" value="F:isochorismate synthase activity"/>
    <property type="evidence" value="ECO:0007669"/>
    <property type="project" value="UniProtKB-EC"/>
</dbReference>
<evidence type="ECO:0000256" key="4">
    <source>
        <dbReference type="ARBA" id="ARBA00023235"/>
    </source>
</evidence>
<evidence type="ECO:0000256" key="3">
    <source>
        <dbReference type="ARBA" id="ARBA00012824"/>
    </source>
</evidence>
<evidence type="ECO:0000256" key="1">
    <source>
        <dbReference type="ARBA" id="ARBA00000799"/>
    </source>
</evidence>
<evidence type="ECO:0000259" key="6">
    <source>
        <dbReference type="Pfam" id="PF00425"/>
    </source>
</evidence>
<dbReference type="EMBL" id="FMVW01000001">
    <property type="protein sequence ID" value="SCZ25464.1"/>
    <property type="molecule type" value="Genomic_DNA"/>
</dbReference>